<keyword evidence="8" id="KW-1185">Reference proteome</keyword>
<dbReference type="InterPro" id="IPR002048">
    <property type="entry name" value="EF_hand_dom"/>
</dbReference>
<protein>
    <submittedName>
        <fullName evidence="7">Calcium-binding EF-hand domain-containing protein</fullName>
    </submittedName>
</protein>
<gene>
    <name evidence="7" type="ORF">DLAC_09052</name>
</gene>
<dbReference type="OrthoDB" id="191686at2759"/>
<dbReference type="SUPFAM" id="SSF47473">
    <property type="entry name" value="EF-hand"/>
    <property type="match status" value="1"/>
</dbReference>
<evidence type="ECO:0000256" key="2">
    <source>
        <dbReference type="ARBA" id="ARBA00022737"/>
    </source>
</evidence>
<comment type="caution">
    <text evidence="7">The sequence shown here is derived from an EMBL/GenBank/DDBJ whole genome shotgun (WGS) entry which is preliminary data.</text>
</comment>
<dbReference type="Gene3D" id="1.10.238.10">
    <property type="entry name" value="EF-hand"/>
    <property type="match status" value="1"/>
</dbReference>
<keyword evidence="1" id="KW-0479">Metal-binding</keyword>
<proteinExistence type="predicted"/>
<dbReference type="GO" id="GO:0016459">
    <property type="term" value="C:myosin complex"/>
    <property type="evidence" value="ECO:0007669"/>
    <property type="project" value="UniProtKB-KW"/>
</dbReference>
<dbReference type="OMA" id="LKFAFRM"/>
<keyword evidence="3" id="KW-0106">Calcium</keyword>
<dbReference type="GO" id="GO:0005509">
    <property type="term" value="F:calcium ion binding"/>
    <property type="evidence" value="ECO:0007669"/>
    <property type="project" value="InterPro"/>
</dbReference>
<dbReference type="Pfam" id="PF13499">
    <property type="entry name" value="EF-hand_7"/>
    <property type="match status" value="2"/>
</dbReference>
<sequence>MGVNKSTLRTEDIEEVQTVSVFSQREIKKLYKRFKRLDKEEKGSIDIEDFNQIPELSMNPILPRIISIFDVNRNGQLNFKQFIQTLSNFHPNADKHDKIKLLFKVYDINNDGYITKDEIQKVLTMMVGKALTNEQILEIVEETLTEADVNGKGKLDFNDFENSIEKGGVGENMLSISFYPFDF</sequence>
<dbReference type="PROSITE" id="PS50222">
    <property type="entry name" value="EF_HAND_2"/>
    <property type="match status" value="4"/>
</dbReference>
<evidence type="ECO:0000259" key="6">
    <source>
        <dbReference type="PROSITE" id="PS50222"/>
    </source>
</evidence>
<keyword evidence="4" id="KW-0518">Myosin</keyword>
<evidence type="ECO:0000313" key="7">
    <source>
        <dbReference type="EMBL" id="KYQ90431.1"/>
    </source>
</evidence>
<evidence type="ECO:0000256" key="3">
    <source>
        <dbReference type="ARBA" id="ARBA00022837"/>
    </source>
</evidence>
<reference evidence="7 8" key="1">
    <citation type="submission" date="2015-12" db="EMBL/GenBank/DDBJ databases">
        <title>Dictyostelia acquired genes for synthesis and detection of signals that induce cell-type specialization by lateral gene transfer from prokaryotes.</title>
        <authorList>
            <person name="Gloeckner G."/>
            <person name="Schaap P."/>
        </authorList>
    </citation>
    <scope>NUCLEOTIDE SEQUENCE [LARGE SCALE GENOMIC DNA]</scope>
    <source>
        <strain evidence="7 8">TK</strain>
    </source>
</reference>
<evidence type="ECO:0000256" key="5">
    <source>
        <dbReference type="ARBA" id="ARBA00023175"/>
    </source>
</evidence>
<dbReference type="EMBL" id="LODT01000037">
    <property type="protein sequence ID" value="KYQ90431.1"/>
    <property type="molecule type" value="Genomic_DNA"/>
</dbReference>
<keyword evidence="2" id="KW-0677">Repeat</keyword>
<dbReference type="InterPro" id="IPR011992">
    <property type="entry name" value="EF-hand-dom_pair"/>
</dbReference>
<dbReference type="STRING" id="361077.A0A151Z908"/>
<dbReference type="CDD" id="cd00051">
    <property type="entry name" value="EFh"/>
    <property type="match status" value="1"/>
</dbReference>
<evidence type="ECO:0000256" key="4">
    <source>
        <dbReference type="ARBA" id="ARBA00023123"/>
    </source>
</evidence>
<dbReference type="AlphaFoldDB" id="A0A151Z908"/>
<feature type="domain" description="EF-hand" evidence="6">
    <location>
        <begin position="135"/>
        <end position="170"/>
    </location>
</feature>
<organism evidence="7 8">
    <name type="scientific">Tieghemostelium lacteum</name>
    <name type="common">Slime mold</name>
    <name type="synonym">Dictyostelium lacteum</name>
    <dbReference type="NCBI Taxonomy" id="361077"/>
    <lineage>
        <taxon>Eukaryota</taxon>
        <taxon>Amoebozoa</taxon>
        <taxon>Evosea</taxon>
        <taxon>Eumycetozoa</taxon>
        <taxon>Dictyostelia</taxon>
        <taxon>Dictyosteliales</taxon>
        <taxon>Raperosteliaceae</taxon>
        <taxon>Tieghemostelium</taxon>
    </lineage>
</organism>
<dbReference type="SMART" id="SM00054">
    <property type="entry name" value="EFh"/>
    <property type="match status" value="3"/>
</dbReference>
<name>A0A151Z908_TIELA</name>
<dbReference type="FunFam" id="1.10.238.10:FF:000001">
    <property type="entry name" value="Calmodulin 1"/>
    <property type="match status" value="1"/>
</dbReference>
<keyword evidence="5" id="KW-0505">Motor protein</keyword>
<feature type="domain" description="EF-hand" evidence="6">
    <location>
        <begin position="94"/>
        <end position="129"/>
    </location>
</feature>
<accession>A0A151Z908</accession>
<evidence type="ECO:0000256" key="1">
    <source>
        <dbReference type="ARBA" id="ARBA00022723"/>
    </source>
</evidence>
<dbReference type="FunCoup" id="A0A151Z908">
    <property type="interactions" value="1"/>
</dbReference>
<dbReference type="PROSITE" id="PS00018">
    <property type="entry name" value="EF_HAND_1"/>
    <property type="match status" value="1"/>
</dbReference>
<feature type="domain" description="EF-hand" evidence="6">
    <location>
        <begin position="64"/>
        <end position="92"/>
    </location>
</feature>
<dbReference type="InterPro" id="IPR018247">
    <property type="entry name" value="EF_Hand_1_Ca_BS"/>
</dbReference>
<dbReference type="Proteomes" id="UP000076078">
    <property type="component" value="Unassembled WGS sequence"/>
</dbReference>
<evidence type="ECO:0000313" key="8">
    <source>
        <dbReference type="Proteomes" id="UP000076078"/>
    </source>
</evidence>
<dbReference type="PRINTS" id="PR00450">
    <property type="entry name" value="RECOVERIN"/>
</dbReference>
<dbReference type="PANTHER" id="PTHR45942">
    <property type="entry name" value="PROTEIN PHOSPATASE 3 REGULATORY SUBUNIT B ALPHA ISOFORM TYPE 1"/>
    <property type="match status" value="1"/>
</dbReference>
<feature type="domain" description="EF-hand" evidence="6">
    <location>
        <begin position="25"/>
        <end position="60"/>
    </location>
</feature>
<dbReference type="InParanoid" id="A0A151Z908"/>